<evidence type="ECO:0000313" key="2">
    <source>
        <dbReference type="EMBL" id="AKO58989.1"/>
    </source>
</evidence>
<organism evidence="2 3">
    <name type="scientific">Brucella phage 02_19</name>
    <dbReference type="NCBI Taxonomy" id="1667365"/>
    <lineage>
        <taxon>Viruses</taxon>
        <taxon>Duplodnaviria</taxon>
        <taxon>Heunggongvirae</taxon>
        <taxon>Uroviricota</taxon>
        <taxon>Caudoviricetes</taxon>
        <taxon>Perisivirus</taxon>
        <taxon>Perisivirus Tb</taxon>
    </lineage>
</organism>
<protein>
    <submittedName>
        <fullName evidence="2">Uncharacterized protein</fullName>
    </submittedName>
</protein>
<sequence length="65" mass="7152">MTTERVSQADIFGLRKTIDGLMMDLDLVEKESEMTNQDMWACIMAGVMLALAFAVPFVILAVGLV</sequence>
<keyword evidence="1" id="KW-1133">Transmembrane helix</keyword>
<reference evidence="2 3" key="1">
    <citation type="journal article" date="2015" name="Virol. J.">
        <title>Whole genome sequence comparison of ten diagnostic brucellaphages propagated on two Brucella abortus hosts.</title>
        <authorList>
            <person name="Tevdoradze E."/>
            <person name="Farlow J."/>
            <person name="Kotorashvili A."/>
            <person name="Skhirtladze N."/>
            <person name="Antadze I."/>
            <person name="Gunia S."/>
            <person name="Balarjishvili N."/>
            <person name="Kvachadze L."/>
            <person name="Kutateladze M."/>
        </authorList>
    </citation>
    <scope>NUCLEOTIDE SEQUENCE [LARGE SCALE GENOMIC DNA]</scope>
</reference>
<feature type="transmembrane region" description="Helical" evidence="1">
    <location>
        <begin position="40"/>
        <end position="64"/>
    </location>
</feature>
<proteinExistence type="predicted"/>
<evidence type="ECO:0000313" key="3">
    <source>
        <dbReference type="Proteomes" id="UP000225110"/>
    </source>
</evidence>
<name>A0A0H4IIR9_9CAUD</name>
<keyword evidence="1" id="KW-0812">Transmembrane</keyword>
<dbReference type="Proteomes" id="UP000225110">
    <property type="component" value="Segment"/>
</dbReference>
<keyword evidence="1" id="KW-0472">Membrane</keyword>
<accession>A0A0H4IIR9</accession>
<dbReference type="EMBL" id="KJ133688">
    <property type="protein sequence ID" value="AKO58989.1"/>
    <property type="molecule type" value="Genomic_DNA"/>
</dbReference>
<evidence type="ECO:0000256" key="1">
    <source>
        <dbReference type="SAM" id="Phobius"/>
    </source>
</evidence>
<gene>
    <name evidence="2" type="ORF">p0219_01</name>
</gene>